<keyword evidence="10" id="KW-1185">Reference proteome</keyword>
<dbReference type="Pfam" id="PF08395">
    <property type="entry name" value="7tm_7"/>
    <property type="match status" value="1"/>
</dbReference>
<evidence type="ECO:0000256" key="8">
    <source>
        <dbReference type="SAM" id="Phobius"/>
    </source>
</evidence>
<evidence type="ECO:0000313" key="10">
    <source>
        <dbReference type="Proteomes" id="UP001152799"/>
    </source>
</evidence>
<dbReference type="GO" id="GO:0050909">
    <property type="term" value="P:sensory perception of taste"/>
    <property type="evidence" value="ECO:0007669"/>
    <property type="project" value="InterPro"/>
</dbReference>
<sequence length="230" mass="26728">MLLFQEVFFWHLVYFIHIRIVSLNRHLCGEKNNLKAISKKPFLIPYTLNDNAFENNAIESRKLLKMPGASSNDMVKYGKNSDERIRDLIHIYGKIRESVEIMNDSASFGTVMTMLSCLLHLVITPYFLLVEIFKQNPSFVFMTLQVVWFLGHVGRLLIIVEPCQTCLKEYKVTHNLVSEMILMDFNKDSKELLKTFISQISCTAISFNASGFFNIDRNLLTSVRKYLHIF</sequence>
<dbReference type="EMBL" id="OU892284">
    <property type="protein sequence ID" value="CAG9772326.1"/>
    <property type="molecule type" value="Genomic_DNA"/>
</dbReference>
<dbReference type="OrthoDB" id="8176814at2759"/>
<feature type="transmembrane region" description="Helical" evidence="8">
    <location>
        <begin position="139"/>
        <end position="158"/>
    </location>
</feature>
<dbReference type="GO" id="GO:0043025">
    <property type="term" value="C:neuronal cell body"/>
    <property type="evidence" value="ECO:0007669"/>
    <property type="project" value="TreeGrafter"/>
</dbReference>
<evidence type="ECO:0008006" key="11">
    <source>
        <dbReference type="Google" id="ProtNLM"/>
    </source>
</evidence>
<gene>
    <name evidence="9" type="ORF">CEUTPL_LOCUS12740</name>
</gene>
<evidence type="ECO:0000256" key="6">
    <source>
        <dbReference type="ARBA" id="ARBA00023170"/>
    </source>
</evidence>
<reference evidence="9" key="1">
    <citation type="submission" date="2022-01" db="EMBL/GenBank/DDBJ databases">
        <authorList>
            <person name="King R."/>
        </authorList>
    </citation>
    <scope>NUCLEOTIDE SEQUENCE</scope>
</reference>
<dbReference type="PANTHER" id="PTHR21143">
    <property type="entry name" value="INVERTEBRATE GUSTATORY RECEPTOR"/>
    <property type="match status" value="1"/>
</dbReference>
<accession>A0A9N9MWX3</accession>
<dbReference type="AlphaFoldDB" id="A0A9N9MWX3"/>
<name>A0A9N9MWX3_9CUCU</name>
<organism evidence="9 10">
    <name type="scientific">Ceutorhynchus assimilis</name>
    <name type="common">cabbage seed weevil</name>
    <dbReference type="NCBI Taxonomy" id="467358"/>
    <lineage>
        <taxon>Eukaryota</taxon>
        <taxon>Metazoa</taxon>
        <taxon>Ecdysozoa</taxon>
        <taxon>Arthropoda</taxon>
        <taxon>Hexapoda</taxon>
        <taxon>Insecta</taxon>
        <taxon>Pterygota</taxon>
        <taxon>Neoptera</taxon>
        <taxon>Endopterygota</taxon>
        <taxon>Coleoptera</taxon>
        <taxon>Polyphaga</taxon>
        <taxon>Cucujiformia</taxon>
        <taxon>Curculionidae</taxon>
        <taxon>Ceutorhynchinae</taxon>
        <taxon>Ceutorhynchus</taxon>
    </lineage>
</organism>
<keyword evidence="7" id="KW-0807">Transducer</keyword>
<evidence type="ECO:0000313" key="9">
    <source>
        <dbReference type="EMBL" id="CAG9772326.1"/>
    </source>
</evidence>
<comment type="subcellular location">
    <subcellularLocation>
        <location evidence="1">Cell membrane</location>
        <topology evidence="1">Multi-pass membrane protein</topology>
    </subcellularLocation>
</comment>
<evidence type="ECO:0000256" key="2">
    <source>
        <dbReference type="ARBA" id="ARBA00022475"/>
    </source>
</evidence>
<evidence type="ECO:0000256" key="3">
    <source>
        <dbReference type="ARBA" id="ARBA00022692"/>
    </source>
</evidence>
<dbReference type="GO" id="GO:0007635">
    <property type="term" value="P:chemosensory behavior"/>
    <property type="evidence" value="ECO:0007669"/>
    <property type="project" value="TreeGrafter"/>
</dbReference>
<dbReference type="GO" id="GO:0005886">
    <property type="term" value="C:plasma membrane"/>
    <property type="evidence" value="ECO:0007669"/>
    <property type="project" value="UniProtKB-SubCell"/>
</dbReference>
<dbReference type="GO" id="GO:0008049">
    <property type="term" value="P:male courtship behavior"/>
    <property type="evidence" value="ECO:0007669"/>
    <property type="project" value="TreeGrafter"/>
</dbReference>
<dbReference type="GO" id="GO:0030424">
    <property type="term" value="C:axon"/>
    <property type="evidence" value="ECO:0007669"/>
    <property type="project" value="TreeGrafter"/>
</dbReference>
<evidence type="ECO:0000256" key="5">
    <source>
        <dbReference type="ARBA" id="ARBA00023136"/>
    </source>
</evidence>
<dbReference type="InterPro" id="IPR013604">
    <property type="entry name" value="7TM_chemorcpt"/>
</dbReference>
<protein>
    <recommendedName>
        <fullName evidence="11">Gustatory receptor</fullName>
    </recommendedName>
</protein>
<dbReference type="Proteomes" id="UP001152799">
    <property type="component" value="Chromosome 8"/>
</dbReference>
<proteinExistence type="predicted"/>
<dbReference type="GO" id="GO:0007165">
    <property type="term" value="P:signal transduction"/>
    <property type="evidence" value="ECO:0007669"/>
    <property type="project" value="UniProtKB-KW"/>
</dbReference>
<feature type="transmembrane region" description="Helical" evidence="8">
    <location>
        <begin position="106"/>
        <end position="127"/>
    </location>
</feature>
<evidence type="ECO:0000256" key="4">
    <source>
        <dbReference type="ARBA" id="ARBA00022989"/>
    </source>
</evidence>
<keyword evidence="3 8" id="KW-0812">Transmembrane</keyword>
<keyword evidence="2" id="KW-1003">Cell membrane</keyword>
<dbReference type="PANTHER" id="PTHR21143:SF123">
    <property type="entry name" value="GUSTATORY RECEPTOR FOR SUGAR TASTE 43A-RELATED"/>
    <property type="match status" value="1"/>
</dbReference>
<evidence type="ECO:0000256" key="1">
    <source>
        <dbReference type="ARBA" id="ARBA00004651"/>
    </source>
</evidence>
<keyword evidence="5 8" id="KW-0472">Membrane</keyword>
<keyword evidence="6" id="KW-0675">Receptor</keyword>
<evidence type="ECO:0000256" key="7">
    <source>
        <dbReference type="ARBA" id="ARBA00023224"/>
    </source>
</evidence>
<dbReference type="GO" id="GO:0030425">
    <property type="term" value="C:dendrite"/>
    <property type="evidence" value="ECO:0007669"/>
    <property type="project" value="TreeGrafter"/>
</dbReference>
<keyword evidence="4 8" id="KW-1133">Transmembrane helix</keyword>